<feature type="transmembrane region" description="Helical" evidence="11">
    <location>
        <begin position="63"/>
        <end position="83"/>
    </location>
</feature>
<feature type="transmembrane region" description="Helical" evidence="11">
    <location>
        <begin position="190"/>
        <end position="211"/>
    </location>
</feature>
<keyword evidence="7" id="KW-0862">Zinc</keyword>
<evidence type="ECO:0000313" key="13">
    <source>
        <dbReference type="EMBL" id="TWU30382.1"/>
    </source>
</evidence>
<feature type="transmembrane region" description="Helical" evidence="11">
    <location>
        <begin position="231"/>
        <end position="254"/>
    </location>
</feature>
<feature type="domain" description="Peptidase M48" evidence="12">
    <location>
        <begin position="113"/>
        <end position="335"/>
    </location>
</feature>
<dbReference type="OrthoDB" id="15218at2"/>
<keyword evidence="3" id="KW-0645">Protease</keyword>
<evidence type="ECO:0000256" key="1">
    <source>
        <dbReference type="ARBA" id="ARBA00001947"/>
    </source>
</evidence>
<evidence type="ECO:0000259" key="12">
    <source>
        <dbReference type="Pfam" id="PF01435"/>
    </source>
</evidence>
<evidence type="ECO:0000256" key="5">
    <source>
        <dbReference type="ARBA" id="ARBA00022723"/>
    </source>
</evidence>
<keyword evidence="8 11" id="KW-1133">Transmembrane helix</keyword>
<proteinExistence type="predicted"/>
<comment type="caution">
    <text evidence="13">The sequence shown here is derived from an EMBL/GenBank/DDBJ whole genome shotgun (WGS) entry which is preliminary data.</text>
</comment>
<evidence type="ECO:0000313" key="14">
    <source>
        <dbReference type="Proteomes" id="UP000318437"/>
    </source>
</evidence>
<sequence length="657" mass="71547">MSTNFYQRQTDARRTTKWLVVVFTLAVIAIVATVFFATLGLAMMANEQEQLTRGVAGDTLDPWNVPLGASACSLALIAGGSLFKVAQLRGGGTTVAENLGAQRVPQNTTDPVERRLVNVVEEMALASGVPVPPVYLLKDEPAINAFAAGYSPSDAVVAVTRGTVEHLTREQLQGVVAHEFSHILNGDMRLNIRLIGVLHGILLMGLIGRMLFQIAARSGGNRRSGKGDSTIYFVILGLGLMLIGFLGTFLGNLIKAAVSRQREYLADASAVQFTRNPEGIAGALKRIGAFVSGSRLKSPRAAELSHMYFSQGVWEGFTGLMATHPPLAKRIIQLDPQWDRKFPALPKIPAAMSELGLAELGTAAGLVGLSAGADEVPIEIVQDSPEQVGSPTERHREYAAELIESLPSEILETVREPYGARAVMFGLLLDADDEIRQQQYAALTNSIAPDVVELTRKLEPKVKSVDPRARLPLVDLALPALRTMTKDQYHRFSQAFAKLVEADRRIAPFEWMLHSVLLRHLRPQFEPTRPPRVAYYSLERLGHEVGTLLSTLANLDNTGERVERSFRHAAQMVPGVNVSLLPAAECTLPALQKALETLRAVTPKLRHQIIEAAADLICYDRDVSIKEAELFRGICDMLDCPMPPLLPGQPIPARASA</sequence>
<evidence type="ECO:0000256" key="9">
    <source>
        <dbReference type="ARBA" id="ARBA00023049"/>
    </source>
</evidence>
<keyword evidence="14" id="KW-1185">Reference proteome</keyword>
<evidence type="ECO:0000256" key="2">
    <source>
        <dbReference type="ARBA" id="ARBA00022475"/>
    </source>
</evidence>
<gene>
    <name evidence="13" type="ORF">Pla144_11680</name>
</gene>
<dbReference type="EMBL" id="SJPS01000001">
    <property type="protein sequence ID" value="TWU30382.1"/>
    <property type="molecule type" value="Genomic_DNA"/>
</dbReference>
<keyword evidence="9" id="KW-0482">Metalloprotease</keyword>
<dbReference type="GO" id="GO:0046872">
    <property type="term" value="F:metal ion binding"/>
    <property type="evidence" value="ECO:0007669"/>
    <property type="project" value="UniProtKB-KW"/>
</dbReference>
<accession>A0A5C6D0F7</accession>
<evidence type="ECO:0000256" key="8">
    <source>
        <dbReference type="ARBA" id="ARBA00022989"/>
    </source>
</evidence>
<name>A0A5C6D0F7_9BACT</name>
<comment type="cofactor">
    <cofactor evidence="1">
        <name>Zn(2+)</name>
        <dbReference type="ChEBI" id="CHEBI:29105"/>
    </cofactor>
</comment>
<keyword evidence="2" id="KW-1003">Cell membrane</keyword>
<dbReference type="PANTHER" id="PTHR43221">
    <property type="entry name" value="PROTEASE HTPX"/>
    <property type="match status" value="1"/>
</dbReference>
<keyword evidence="10 11" id="KW-0472">Membrane</keyword>
<feature type="transmembrane region" description="Helical" evidence="11">
    <location>
        <begin position="18"/>
        <end position="43"/>
    </location>
</feature>
<organism evidence="13 14">
    <name type="scientific">Bythopirellula polymerisocia</name>
    <dbReference type="NCBI Taxonomy" id="2528003"/>
    <lineage>
        <taxon>Bacteria</taxon>
        <taxon>Pseudomonadati</taxon>
        <taxon>Planctomycetota</taxon>
        <taxon>Planctomycetia</taxon>
        <taxon>Pirellulales</taxon>
        <taxon>Lacipirellulaceae</taxon>
        <taxon>Bythopirellula</taxon>
    </lineage>
</organism>
<evidence type="ECO:0000256" key="10">
    <source>
        <dbReference type="ARBA" id="ARBA00023136"/>
    </source>
</evidence>
<dbReference type="CDD" id="cd07340">
    <property type="entry name" value="M48B_Htpx_like"/>
    <property type="match status" value="1"/>
</dbReference>
<dbReference type="Pfam" id="PF01435">
    <property type="entry name" value="Peptidase_M48"/>
    <property type="match status" value="1"/>
</dbReference>
<dbReference type="GO" id="GO:0004222">
    <property type="term" value="F:metalloendopeptidase activity"/>
    <property type="evidence" value="ECO:0007669"/>
    <property type="project" value="InterPro"/>
</dbReference>
<reference evidence="13 14" key="1">
    <citation type="submission" date="2019-02" db="EMBL/GenBank/DDBJ databases">
        <title>Deep-cultivation of Planctomycetes and their phenomic and genomic characterization uncovers novel biology.</title>
        <authorList>
            <person name="Wiegand S."/>
            <person name="Jogler M."/>
            <person name="Boedeker C."/>
            <person name="Pinto D."/>
            <person name="Vollmers J."/>
            <person name="Rivas-Marin E."/>
            <person name="Kohn T."/>
            <person name="Peeters S.H."/>
            <person name="Heuer A."/>
            <person name="Rast P."/>
            <person name="Oberbeckmann S."/>
            <person name="Bunk B."/>
            <person name="Jeske O."/>
            <person name="Meyerdierks A."/>
            <person name="Storesund J.E."/>
            <person name="Kallscheuer N."/>
            <person name="Luecker S."/>
            <person name="Lage O.M."/>
            <person name="Pohl T."/>
            <person name="Merkel B.J."/>
            <person name="Hornburger P."/>
            <person name="Mueller R.-W."/>
            <person name="Bruemmer F."/>
            <person name="Labrenz M."/>
            <person name="Spormann A.M."/>
            <person name="Op Den Camp H."/>
            <person name="Overmann J."/>
            <person name="Amann R."/>
            <person name="Jetten M.S.M."/>
            <person name="Mascher T."/>
            <person name="Medema M.H."/>
            <person name="Devos D.P."/>
            <person name="Kaster A.-K."/>
            <person name="Ovreas L."/>
            <person name="Rohde M."/>
            <person name="Galperin M.Y."/>
            <person name="Jogler C."/>
        </authorList>
    </citation>
    <scope>NUCLEOTIDE SEQUENCE [LARGE SCALE GENOMIC DNA]</scope>
    <source>
        <strain evidence="13 14">Pla144</strain>
    </source>
</reference>
<dbReference type="Gene3D" id="3.30.2010.10">
    <property type="entry name" value="Metalloproteases ('zincins'), catalytic domain"/>
    <property type="match status" value="1"/>
</dbReference>
<dbReference type="RefSeq" id="WP_146448571.1">
    <property type="nucleotide sequence ID" value="NZ_SJPS01000001.1"/>
</dbReference>
<dbReference type="InterPro" id="IPR001915">
    <property type="entry name" value="Peptidase_M48"/>
</dbReference>
<evidence type="ECO:0000256" key="3">
    <source>
        <dbReference type="ARBA" id="ARBA00022670"/>
    </source>
</evidence>
<evidence type="ECO:0000256" key="6">
    <source>
        <dbReference type="ARBA" id="ARBA00022801"/>
    </source>
</evidence>
<keyword evidence="4 11" id="KW-0812">Transmembrane</keyword>
<protein>
    <recommendedName>
        <fullName evidence="12">Peptidase M48 domain-containing protein</fullName>
    </recommendedName>
</protein>
<dbReference type="Proteomes" id="UP000318437">
    <property type="component" value="Unassembled WGS sequence"/>
</dbReference>
<keyword evidence="5" id="KW-0479">Metal-binding</keyword>
<dbReference type="PANTHER" id="PTHR43221:SF2">
    <property type="entry name" value="PROTEASE HTPX HOMOLOG"/>
    <property type="match status" value="1"/>
</dbReference>
<keyword evidence="6" id="KW-0378">Hydrolase</keyword>
<evidence type="ECO:0000256" key="11">
    <source>
        <dbReference type="SAM" id="Phobius"/>
    </source>
</evidence>
<dbReference type="AlphaFoldDB" id="A0A5C6D0F7"/>
<evidence type="ECO:0000256" key="7">
    <source>
        <dbReference type="ARBA" id="ARBA00022833"/>
    </source>
</evidence>
<dbReference type="InterPro" id="IPR050083">
    <property type="entry name" value="HtpX_protease"/>
</dbReference>
<dbReference type="GO" id="GO:0006508">
    <property type="term" value="P:proteolysis"/>
    <property type="evidence" value="ECO:0007669"/>
    <property type="project" value="UniProtKB-KW"/>
</dbReference>
<evidence type="ECO:0000256" key="4">
    <source>
        <dbReference type="ARBA" id="ARBA00022692"/>
    </source>
</evidence>